<feature type="non-terminal residue" evidence="1">
    <location>
        <position position="553"/>
    </location>
</feature>
<protein>
    <submittedName>
        <fullName evidence="1">Uncharacterized protein</fullName>
    </submittedName>
</protein>
<proteinExistence type="predicted"/>
<organism evidence="1 2">
    <name type="scientific">Eretmocerus hayati</name>
    <dbReference type="NCBI Taxonomy" id="131215"/>
    <lineage>
        <taxon>Eukaryota</taxon>
        <taxon>Metazoa</taxon>
        <taxon>Ecdysozoa</taxon>
        <taxon>Arthropoda</taxon>
        <taxon>Hexapoda</taxon>
        <taxon>Insecta</taxon>
        <taxon>Pterygota</taxon>
        <taxon>Neoptera</taxon>
        <taxon>Endopterygota</taxon>
        <taxon>Hymenoptera</taxon>
        <taxon>Apocrita</taxon>
        <taxon>Proctotrupomorpha</taxon>
        <taxon>Chalcidoidea</taxon>
        <taxon>Aphelinidae</taxon>
        <taxon>Aphelininae</taxon>
        <taxon>Eretmocerus</taxon>
    </lineage>
</organism>
<comment type="caution">
    <text evidence="1">The sequence shown here is derived from an EMBL/GenBank/DDBJ whole genome shotgun (WGS) entry which is preliminary data.</text>
</comment>
<reference evidence="1" key="1">
    <citation type="submission" date="2023-04" db="EMBL/GenBank/DDBJ databases">
        <title>A chromosome-level genome assembly of the parasitoid wasp Eretmocerus hayati.</title>
        <authorList>
            <person name="Zhong Y."/>
            <person name="Liu S."/>
            <person name="Liu Y."/>
        </authorList>
    </citation>
    <scope>NUCLEOTIDE SEQUENCE</scope>
    <source>
        <strain evidence="1">ZJU_SS_LIU_2023</strain>
    </source>
</reference>
<gene>
    <name evidence="1" type="ORF">QAD02_017691</name>
</gene>
<evidence type="ECO:0000313" key="1">
    <source>
        <dbReference type="EMBL" id="KAJ8681899.1"/>
    </source>
</evidence>
<dbReference type="EMBL" id="CM056741">
    <property type="protein sequence ID" value="KAJ8681899.1"/>
    <property type="molecule type" value="Genomic_DNA"/>
</dbReference>
<evidence type="ECO:0000313" key="2">
    <source>
        <dbReference type="Proteomes" id="UP001239111"/>
    </source>
</evidence>
<name>A0ACC2PF14_9HYME</name>
<keyword evidence="2" id="KW-1185">Reference proteome</keyword>
<sequence length="553" mass="61416">MCVPEMYWDDCIQMKIDSSKKGIPISCISGRDRYECIDKVGRREADVVAVDPEDMYLAAKHELATKAQYNIVEQIRTKTEPDAAYRYEAVAVVHKDLKVDNPKGLKGMKSCHTGVDRNVGYKIPLTKLSDMGILNDLNNPEYSAKENELRALSSFFSKACIVGTWSPVPAINQKLKKTYSNLCALCENPEVCDYPDTYSGYEGALRCLAQNGGDVAWTKVIYVRKFFGLQTSSGKQQPSSGDTSSNQVSPKFDPSDYRYLCPDGTKQPIDGKPCTWAARPWQGYMSNGGVIDIDAVQKELTQLGKFGEEKKASWWKNLMLLDEKTVAVASQAIDPEQHLKVAKYMDVVERNLGAPERNARWCVHDTKSLEKCRAIAKAAYSRDVRPRFDCILEKDENACLKALRDDNADLLVMSGERVDYAIKNYNIKPIVAESYGSGQTEFSERPAVAVVKRGSYIKSLHYLKRKNSCHSGYKGDFAGWIAPGKAMRNVRLINSNDDMGQFFTSSCVPGAARDSSLCNLCIGNLASNDESLAEMTKCSATESEDYKGGKGAL</sequence>
<dbReference type="Proteomes" id="UP001239111">
    <property type="component" value="Chromosome 1"/>
</dbReference>
<accession>A0ACC2PF14</accession>